<keyword evidence="3" id="KW-1185">Reference proteome</keyword>
<accession>A0A7J7WVK8</accession>
<evidence type="ECO:0000313" key="2">
    <source>
        <dbReference type="EMBL" id="KAF6341427.1"/>
    </source>
</evidence>
<comment type="caution">
    <text evidence="2">The sequence shown here is derived from an EMBL/GenBank/DDBJ whole genome shotgun (WGS) entry which is preliminary data.</text>
</comment>
<dbReference type="Proteomes" id="UP000527355">
    <property type="component" value="Unassembled WGS sequence"/>
</dbReference>
<evidence type="ECO:0000256" key="1">
    <source>
        <dbReference type="SAM" id="MobiDB-lite"/>
    </source>
</evidence>
<dbReference type="AlphaFoldDB" id="A0A7J7WVK8"/>
<proteinExistence type="predicted"/>
<organism evidence="2 3">
    <name type="scientific">Myotis myotis</name>
    <name type="common">Greater mouse-eared bat</name>
    <name type="synonym">Vespertilio myotis</name>
    <dbReference type="NCBI Taxonomy" id="51298"/>
    <lineage>
        <taxon>Eukaryota</taxon>
        <taxon>Metazoa</taxon>
        <taxon>Chordata</taxon>
        <taxon>Craniata</taxon>
        <taxon>Vertebrata</taxon>
        <taxon>Euteleostomi</taxon>
        <taxon>Mammalia</taxon>
        <taxon>Eutheria</taxon>
        <taxon>Laurasiatheria</taxon>
        <taxon>Chiroptera</taxon>
        <taxon>Yangochiroptera</taxon>
        <taxon>Vespertilionidae</taxon>
        <taxon>Myotis</taxon>
    </lineage>
</organism>
<reference evidence="2 3" key="1">
    <citation type="journal article" date="2020" name="Nature">
        <title>Six reference-quality genomes reveal evolution of bat adaptations.</title>
        <authorList>
            <person name="Jebb D."/>
            <person name="Huang Z."/>
            <person name="Pippel M."/>
            <person name="Hughes G.M."/>
            <person name="Lavrichenko K."/>
            <person name="Devanna P."/>
            <person name="Winkler S."/>
            <person name="Jermiin L.S."/>
            <person name="Skirmuntt E.C."/>
            <person name="Katzourakis A."/>
            <person name="Burkitt-Gray L."/>
            <person name="Ray D.A."/>
            <person name="Sullivan K.A.M."/>
            <person name="Roscito J.G."/>
            <person name="Kirilenko B.M."/>
            <person name="Davalos L.M."/>
            <person name="Corthals A.P."/>
            <person name="Power M.L."/>
            <person name="Jones G."/>
            <person name="Ransome R.D."/>
            <person name="Dechmann D.K.N."/>
            <person name="Locatelli A.G."/>
            <person name="Puechmaille S.J."/>
            <person name="Fedrigo O."/>
            <person name="Jarvis E.D."/>
            <person name="Hiller M."/>
            <person name="Vernes S.C."/>
            <person name="Myers E.W."/>
            <person name="Teeling E.C."/>
        </authorList>
    </citation>
    <scope>NUCLEOTIDE SEQUENCE [LARGE SCALE GENOMIC DNA]</scope>
    <source>
        <strain evidence="2">MMyoMyo1</strain>
        <tissue evidence="2">Flight muscle</tissue>
    </source>
</reference>
<evidence type="ECO:0000313" key="3">
    <source>
        <dbReference type="Proteomes" id="UP000527355"/>
    </source>
</evidence>
<feature type="region of interest" description="Disordered" evidence="1">
    <location>
        <begin position="159"/>
        <end position="199"/>
    </location>
</feature>
<gene>
    <name evidence="2" type="ORF">mMyoMyo1_011859</name>
</gene>
<dbReference type="EMBL" id="JABWUV010000007">
    <property type="protein sequence ID" value="KAF6341427.1"/>
    <property type="molecule type" value="Genomic_DNA"/>
</dbReference>
<feature type="compositionally biased region" description="Basic and acidic residues" evidence="1">
    <location>
        <begin position="178"/>
        <end position="193"/>
    </location>
</feature>
<protein>
    <submittedName>
        <fullName evidence="2">Uncharacterized protein</fullName>
    </submittedName>
</protein>
<name>A0A7J7WVK8_MYOMY</name>
<sequence length="221" mass="23346">MCVGMRACACVCRWRSLRTAPWAACHCGPSCPAANTRPPFRPPPRPLQKQRLSWGSSCPVPGSVTWSPCGAGGGQLPPPAPPLTRPRRVEVRNPHLPSLLSLHPGACALPTGCEMWPQTWGTQTWGLRGPEAQRCGRRELELGVSWAPLLQGGALLKAGAAHSGGSGVHPAGAPLQGEHGELLPEPPSPHDHSSGSWGSRGPCVTPCLSFQVLDGRREGKE</sequence>